<dbReference type="CDD" id="cd11304">
    <property type="entry name" value="Cadherin_repeat"/>
    <property type="match status" value="3"/>
</dbReference>
<dbReference type="InterPro" id="IPR020894">
    <property type="entry name" value="Cadherin_CS"/>
</dbReference>
<evidence type="ECO:0000259" key="11">
    <source>
        <dbReference type="PROSITE" id="PS50268"/>
    </source>
</evidence>
<evidence type="ECO:0000256" key="9">
    <source>
        <dbReference type="PROSITE-ProRule" id="PRU00043"/>
    </source>
</evidence>
<accession>A0A3Q3E9S9</accession>
<feature type="region of interest" description="Disordered" evidence="10">
    <location>
        <begin position="215"/>
        <end position="238"/>
    </location>
</feature>
<evidence type="ECO:0000256" key="2">
    <source>
        <dbReference type="ARBA" id="ARBA00022692"/>
    </source>
</evidence>
<dbReference type="PANTHER" id="PTHR24028">
    <property type="entry name" value="CADHERIN-87A"/>
    <property type="match status" value="1"/>
</dbReference>
<dbReference type="PANTHER" id="PTHR24028:SF287">
    <property type="entry name" value="CADHERIN-RELATED NEURONAL RECEPTOR VARIABLE 1-RELATED"/>
    <property type="match status" value="1"/>
</dbReference>
<comment type="subcellular location">
    <subcellularLocation>
        <location evidence="1">Membrane</location>
        <topology evidence="1">Single-pass membrane protein</topology>
    </subcellularLocation>
</comment>
<dbReference type="GO" id="GO:0009653">
    <property type="term" value="P:anatomical structure morphogenesis"/>
    <property type="evidence" value="ECO:0007669"/>
    <property type="project" value="UniProtKB-ARBA"/>
</dbReference>
<reference evidence="12" key="2">
    <citation type="submission" date="2025-09" db="UniProtKB">
        <authorList>
            <consortium name="Ensembl"/>
        </authorList>
    </citation>
    <scope>IDENTIFICATION</scope>
</reference>
<keyword evidence="8" id="KW-0325">Glycoprotein</keyword>
<dbReference type="GeneTree" id="ENSGT00940000164173"/>
<evidence type="ECO:0000256" key="8">
    <source>
        <dbReference type="ARBA" id="ARBA00023180"/>
    </source>
</evidence>
<dbReference type="AlphaFoldDB" id="A0A3Q3E9S9"/>
<organism evidence="12 13">
    <name type="scientific">Labrus bergylta</name>
    <name type="common">ballan wrasse</name>
    <dbReference type="NCBI Taxonomy" id="56723"/>
    <lineage>
        <taxon>Eukaryota</taxon>
        <taxon>Metazoa</taxon>
        <taxon>Chordata</taxon>
        <taxon>Craniata</taxon>
        <taxon>Vertebrata</taxon>
        <taxon>Euteleostomi</taxon>
        <taxon>Actinopterygii</taxon>
        <taxon>Neopterygii</taxon>
        <taxon>Teleostei</taxon>
        <taxon>Neoteleostei</taxon>
        <taxon>Acanthomorphata</taxon>
        <taxon>Eupercaria</taxon>
        <taxon>Labriformes</taxon>
        <taxon>Labridae</taxon>
        <taxon>Labrus</taxon>
    </lineage>
</organism>
<evidence type="ECO:0000256" key="5">
    <source>
        <dbReference type="ARBA" id="ARBA00022889"/>
    </source>
</evidence>
<name>A0A3Q3E9S9_9LABR</name>
<dbReference type="SMART" id="SM00112">
    <property type="entry name" value="CA"/>
    <property type="match status" value="2"/>
</dbReference>
<dbReference type="GO" id="GO:0007156">
    <property type="term" value="P:homophilic cell adhesion via plasma membrane adhesion molecules"/>
    <property type="evidence" value="ECO:0007669"/>
    <property type="project" value="InterPro"/>
</dbReference>
<dbReference type="GO" id="GO:0005886">
    <property type="term" value="C:plasma membrane"/>
    <property type="evidence" value="ECO:0007669"/>
    <property type="project" value="InterPro"/>
</dbReference>
<dbReference type="InterPro" id="IPR015919">
    <property type="entry name" value="Cadherin-like_sf"/>
</dbReference>
<evidence type="ECO:0000313" key="13">
    <source>
        <dbReference type="Proteomes" id="UP000261660"/>
    </source>
</evidence>
<dbReference type="GO" id="GO:0005509">
    <property type="term" value="F:calcium ion binding"/>
    <property type="evidence" value="ECO:0007669"/>
    <property type="project" value="UniProtKB-UniRule"/>
</dbReference>
<dbReference type="InParanoid" id="A0A3Q3E9S9"/>
<dbReference type="FunFam" id="2.60.40.60:FF:000002">
    <property type="entry name" value="Protocadherin alpha 2"/>
    <property type="match status" value="1"/>
</dbReference>
<dbReference type="Gene3D" id="2.60.40.60">
    <property type="entry name" value="Cadherins"/>
    <property type="match status" value="3"/>
</dbReference>
<reference evidence="12" key="1">
    <citation type="submission" date="2025-08" db="UniProtKB">
        <authorList>
            <consortium name="Ensembl"/>
        </authorList>
    </citation>
    <scope>IDENTIFICATION</scope>
</reference>
<keyword evidence="3" id="KW-0677">Repeat</keyword>
<evidence type="ECO:0000256" key="3">
    <source>
        <dbReference type="ARBA" id="ARBA00022737"/>
    </source>
</evidence>
<evidence type="ECO:0000256" key="4">
    <source>
        <dbReference type="ARBA" id="ARBA00022837"/>
    </source>
</evidence>
<dbReference type="Pfam" id="PF00028">
    <property type="entry name" value="Cadherin"/>
    <property type="match status" value="1"/>
</dbReference>
<dbReference type="Ensembl" id="ENSLBET00000002942.1">
    <property type="protein sequence ID" value="ENSLBEP00000002781.1"/>
    <property type="gene ID" value="ENSLBEG00000002165.1"/>
</dbReference>
<protein>
    <recommendedName>
        <fullName evidence="11">Cadherin domain-containing protein</fullName>
    </recommendedName>
</protein>
<evidence type="ECO:0000256" key="6">
    <source>
        <dbReference type="ARBA" id="ARBA00022989"/>
    </source>
</evidence>
<keyword evidence="5" id="KW-0130">Cell adhesion</keyword>
<feature type="domain" description="Cadherin" evidence="11">
    <location>
        <begin position="19"/>
        <end position="67"/>
    </location>
</feature>
<keyword evidence="2" id="KW-0812">Transmembrane</keyword>
<dbReference type="PRINTS" id="PR00205">
    <property type="entry name" value="CADHERIN"/>
</dbReference>
<evidence type="ECO:0000256" key="10">
    <source>
        <dbReference type="SAM" id="MobiDB-lite"/>
    </source>
</evidence>
<keyword evidence="7" id="KW-0472">Membrane</keyword>
<evidence type="ECO:0000313" key="12">
    <source>
        <dbReference type="Ensembl" id="ENSLBEP00000002781.1"/>
    </source>
</evidence>
<dbReference type="InterPro" id="IPR002126">
    <property type="entry name" value="Cadherin-like_dom"/>
</dbReference>
<keyword evidence="4 9" id="KW-0106">Calcium</keyword>
<dbReference type="PROSITE" id="PS50268">
    <property type="entry name" value="CADHERIN_2"/>
    <property type="match status" value="2"/>
</dbReference>
<dbReference type="InterPro" id="IPR050174">
    <property type="entry name" value="Protocadherin/Cadherin-CA"/>
</dbReference>
<dbReference type="PROSITE" id="PS00232">
    <property type="entry name" value="CADHERIN_1"/>
    <property type="match status" value="1"/>
</dbReference>
<dbReference type="STRING" id="56723.ENSLBEP00000002781"/>
<feature type="compositionally biased region" description="Basic and acidic residues" evidence="10">
    <location>
        <begin position="215"/>
        <end position="224"/>
    </location>
</feature>
<evidence type="ECO:0000256" key="7">
    <source>
        <dbReference type="ARBA" id="ARBA00023136"/>
    </source>
</evidence>
<dbReference type="Proteomes" id="UP000261660">
    <property type="component" value="Unplaced"/>
</dbReference>
<sequence length="269" mass="29518">MGSNSVKSYKLSQNEYFSLDVQSGGEHEVSAELVLQKALDREKQAVIKLTLTINVNVLDVNDNTPMFSKSLYKVRVRENTEKGQVVIKLNATDMDDGINSRITYSLIKQRNTDPSQTFNINSETGEITVKGTLDYEETPAYEVRVQAKDQGTTPRSAHAKLLIEIIDVNDNAPEISVTSLMTPVKEDAELGTIVALVTVSDKDGGNNGVTNCKVVGDRRSRDDSSSLTPPPCMRKNKSSSAFSTLAEAAVTRRAGAFPEYCSFGRKHLH</sequence>
<keyword evidence="13" id="KW-1185">Reference proteome</keyword>
<dbReference type="SUPFAM" id="SSF49313">
    <property type="entry name" value="Cadherin-like"/>
    <property type="match status" value="3"/>
</dbReference>
<feature type="domain" description="Cadherin" evidence="11">
    <location>
        <begin position="68"/>
        <end position="175"/>
    </location>
</feature>
<keyword evidence="6" id="KW-1133">Transmembrane helix</keyword>
<evidence type="ECO:0000256" key="1">
    <source>
        <dbReference type="ARBA" id="ARBA00004167"/>
    </source>
</evidence>
<proteinExistence type="predicted"/>